<dbReference type="KEGG" id="caby:Cabys_4077"/>
<dbReference type="Proteomes" id="UP000004671">
    <property type="component" value="Chromosome"/>
</dbReference>
<reference evidence="3 4" key="1">
    <citation type="submission" date="2011-09" db="EMBL/GenBank/DDBJ databases">
        <title>The permanent draft genome of Caldithrix abyssi DSM 13497.</title>
        <authorList>
            <consortium name="US DOE Joint Genome Institute (JGI-PGF)"/>
            <person name="Lucas S."/>
            <person name="Han J."/>
            <person name="Lapidus A."/>
            <person name="Bruce D."/>
            <person name="Goodwin L."/>
            <person name="Pitluck S."/>
            <person name="Peters L."/>
            <person name="Kyrpides N."/>
            <person name="Mavromatis K."/>
            <person name="Ivanova N."/>
            <person name="Mikhailova N."/>
            <person name="Chertkov O."/>
            <person name="Detter J.C."/>
            <person name="Tapia R."/>
            <person name="Han C."/>
            <person name="Land M."/>
            <person name="Hauser L."/>
            <person name="Markowitz V."/>
            <person name="Cheng J.-F."/>
            <person name="Hugenholtz P."/>
            <person name="Woyke T."/>
            <person name="Wu D."/>
            <person name="Spring S."/>
            <person name="Brambilla E."/>
            <person name="Klenk H.-P."/>
            <person name="Eisen J.A."/>
        </authorList>
    </citation>
    <scope>NUCLEOTIDE SEQUENCE [LARGE SCALE GENOMIC DNA]</scope>
    <source>
        <strain evidence="3 4">DSM 13497</strain>
    </source>
</reference>
<feature type="compositionally biased region" description="Low complexity" evidence="1">
    <location>
        <begin position="277"/>
        <end position="339"/>
    </location>
</feature>
<dbReference type="EMBL" id="CM001402">
    <property type="protein sequence ID" value="EHO40698.1"/>
    <property type="molecule type" value="Genomic_DNA"/>
</dbReference>
<gene>
    <name evidence="2" type="ORF">Cabys_4077</name>
    <name evidence="3" type="ORF">Calab_1069</name>
</gene>
<evidence type="ECO:0000313" key="2">
    <source>
        <dbReference type="EMBL" id="APF20822.1"/>
    </source>
</evidence>
<feature type="region of interest" description="Disordered" evidence="1">
    <location>
        <begin position="197"/>
        <end position="339"/>
    </location>
</feature>
<evidence type="ECO:0000313" key="5">
    <source>
        <dbReference type="Proteomes" id="UP000183868"/>
    </source>
</evidence>
<feature type="compositionally biased region" description="Polar residues" evidence="1">
    <location>
        <begin position="246"/>
        <end position="261"/>
    </location>
</feature>
<dbReference type="RefSeq" id="WP_006927719.1">
    <property type="nucleotide sequence ID" value="NZ_CM001402.1"/>
</dbReference>
<dbReference type="InParanoid" id="H1XWB6"/>
<keyword evidence="4" id="KW-1185">Reference proteome</keyword>
<name>H1XWB6_CALAY</name>
<evidence type="ECO:0000256" key="1">
    <source>
        <dbReference type="SAM" id="MobiDB-lite"/>
    </source>
</evidence>
<accession>H1XWB6</accession>
<proteinExistence type="predicted"/>
<dbReference type="PaxDb" id="880073-Calab_1069"/>
<protein>
    <submittedName>
        <fullName evidence="2">Vitellogenin II</fullName>
    </submittedName>
</protein>
<dbReference type="AlphaFoldDB" id="H1XWB6"/>
<evidence type="ECO:0000313" key="3">
    <source>
        <dbReference type="EMBL" id="EHO40698.1"/>
    </source>
</evidence>
<dbReference type="PROSITE" id="PS51257">
    <property type="entry name" value="PROKAR_LIPOPROTEIN"/>
    <property type="match status" value="1"/>
</dbReference>
<dbReference type="STRING" id="880073.Cabys_4077"/>
<reference evidence="2 5" key="2">
    <citation type="submission" date="2016-11" db="EMBL/GenBank/DDBJ databases">
        <title>Genomic analysis of Caldithrix abyssi and proposal of a novel bacterial phylum Caldithrichaeota.</title>
        <authorList>
            <person name="Kublanov I."/>
            <person name="Sigalova O."/>
            <person name="Gavrilov S."/>
            <person name="Lebedinsky A."/>
            <person name="Ivanova N."/>
            <person name="Daum C."/>
            <person name="Reddy T."/>
            <person name="Klenk H.P."/>
            <person name="Goker M."/>
            <person name="Reva O."/>
            <person name="Miroshnichenko M."/>
            <person name="Kyprides N."/>
            <person name="Woyke T."/>
            <person name="Gelfand M."/>
        </authorList>
    </citation>
    <scope>NUCLEOTIDE SEQUENCE [LARGE SCALE GENOMIC DNA]</scope>
    <source>
        <strain evidence="2 5">LF13</strain>
    </source>
</reference>
<dbReference type="Proteomes" id="UP000183868">
    <property type="component" value="Chromosome"/>
</dbReference>
<dbReference type="EMBL" id="CP018099">
    <property type="protein sequence ID" value="APF20822.1"/>
    <property type="molecule type" value="Genomic_DNA"/>
</dbReference>
<evidence type="ECO:0000313" key="4">
    <source>
        <dbReference type="Proteomes" id="UP000004671"/>
    </source>
</evidence>
<organism evidence="3 4">
    <name type="scientific">Caldithrix abyssi DSM 13497</name>
    <dbReference type="NCBI Taxonomy" id="880073"/>
    <lineage>
        <taxon>Bacteria</taxon>
        <taxon>Pseudomonadati</taxon>
        <taxon>Calditrichota</taxon>
        <taxon>Calditrichia</taxon>
        <taxon>Calditrichales</taxon>
        <taxon>Calditrichaceae</taxon>
        <taxon>Caldithrix</taxon>
    </lineage>
</organism>
<dbReference type="HOGENOM" id="CLU_818056_0_0_0"/>
<sequence precursor="true">MRTIKILTLLLGGIFLMTSCYTQLALVEREVYQSEDYYYPPGDTIYTDGSPVIVQNFYNDVPYDFNMGMHIGFYDSWWLWSDWYYPYVGYWPHVFYPIRPIGPYWMYPGLIVYDPFYWDYYYDYWAWNRGPVYTTPYGPRPFVKDGSLLRGGGSKRVRISKTGGDDRSVGDATFLPTRTSGSLTSKSASRTSVRKTISNTDIRKTTRSTESNRTVVRKGTTERTTKKSTVIRKKTRNERKYYPITTIRSTKPKTTVKQPKATSRKMIKTQARSTNKSYGSSRSTYTNTRRSSAPRPTYSTPSRSSSHRSTSTIRSSSSRSSSRSATTTRSSSRTSKSRK</sequence>